<evidence type="ECO:0000313" key="1">
    <source>
        <dbReference type="EMBL" id="KGB41510.1"/>
    </source>
</evidence>
<dbReference type="STRING" id="6185.A0A095A2I6"/>
<sequence length="82" mass="9484">MSNYPPVFIGLNSYGGSEAYENVYPLIQFLYETHQEFDLEGSLTETYILPKDELTLIQLVLRDFDKDKVCTFALNLYAYSTL</sequence>
<protein>
    <submittedName>
        <fullName evidence="1">Uncharacterized protein</fullName>
    </submittedName>
</protein>
<accession>A0A095A2I6</accession>
<proteinExistence type="predicted"/>
<gene>
    <name evidence="1" type="ORF">MS3_10033</name>
</gene>
<dbReference type="AlphaFoldDB" id="A0A095A2I6"/>
<dbReference type="EMBL" id="KL251922">
    <property type="protein sequence ID" value="KGB41510.1"/>
    <property type="molecule type" value="Genomic_DNA"/>
</dbReference>
<reference evidence="1" key="1">
    <citation type="journal article" date="2012" name="Nat. Genet.">
        <title>Whole-genome sequence of Schistosoma haematobium.</title>
        <authorList>
            <person name="Young N.D."/>
            <person name="Jex A.R."/>
            <person name="Li B."/>
            <person name="Liu S."/>
            <person name="Yang L."/>
            <person name="Xiong Z."/>
            <person name="Li Y."/>
            <person name="Cantacessi C."/>
            <person name="Hall R.S."/>
            <person name="Xu X."/>
            <person name="Chen F."/>
            <person name="Wu X."/>
            <person name="Zerlotini A."/>
            <person name="Oliveira G."/>
            <person name="Hofmann A."/>
            <person name="Zhang G."/>
            <person name="Fang X."/>
            <person name="Kang Y."/>
            <person name="Campbell B.E."/>
            <person name="Loukas A."/>
            <person name="Ranganathan S."/>
            <person name="Rollinson D."/>
            <person name="Rinaldi G."/>
            <person name="Brindley P.J."/>
            <person name="Yang H."/>
            <person name="Wang J."/>
            <person name="Wang J."/>
            <person name="Gasser R.B."/>
        </authorList>
    </citation>
    <scope>NUCLEOTIDE SEQUENCE [LARGE SCALE GENOMIC DNA]</scope>
</reference>
<name>A0A095A2I6_SCHHA</name>
<organism evidence="1">
    <name type="scientific">Schistosoma haematobium</name>
    <name type="common">Blood fluke</name>
    <dbReference type="NCBI Taxonomy" id="6185"/>
    <lineage>
        <taxon>Eukaryota</taxon>
        <taxon>Metazoa</taxon>
        <taxon>Spiralia</taxon>
        <taxon>Lophotrochozoa</taxon>
        <taxon>Platyhelminthes</taxon>
        <taxon>Trematoda</taxon>
        <taxon>Digenea</taxon>
        <taxon>Strigeidida</taxon>
        <taxon>Schistosomatoidea</taxon>
        <taxon>Schistosomatidae</taxon>
        <taxon>Schistosoma</taxon>
    </lineage>
</organism>